<evidence type="ECO:0000256" key="1">
    <source>
        <dbReference type="SAM" id="MobiDB-lite"/>
    </source>
</evidence>
<evidence type="ECO:0000313" key="2">
    <source>
        <dbReference type="EMBL" id="GAX78000.1"/>
    </source>
</evidence>
<proteinExistence type="predicted"/>
<sequence length="310" mass="33757">MQALSLIDVSMTVKDWVHGHAKGEARSDSVLLSAPLVSRGPLPPVHDTDCDDSDNVRLVQEAVMRNSKAVQLCKTLAEKKTGSHGLDLLPAESITASITENFKGAAPIYNSNMVNSVVLHPSFSFVATVDQQQHAVRKVPTGFKVGNIDQQQHAVRKVPTGFKVGNIDEQQHAVRKVPTGFKVGNIDQQQHAVRKVPTGFKVGNIDQQQHAVRKTPTGFKVGNITLREGRRAADLDFITRSNDESEEAAADGSGSESDVDAPVDEVVQRVADTFEQVTLELAIFTVLFPHAMGYLDGSGQFSGYLLYRMM</sequence>
<feature type="region of interest" description="Disordered" evidence="1">
    <location>
        <begin position="240"/>
        <end position="261"/>
    </location>
</feature>
<keyword evidence="3" id="KW-1185">Reference proteome</keyword>
<protein>
    <submittedName>
        <fullName evidence="2">Uncharacterized protein</fullName>
    </submittedName>
</protein>
<dbReference type="EMBL" id="BEGY01000029">
    <property type="protein sequence ID" value="GAX78000.1"/>
    <property type="molecule type" value="Genomic_DNA"/>
</dbReference>
<gene>
    <name evidence="2" type="ORF">CEUSTIGMA_g5442.t1</name>
</gene>
<reference evidence="2 3" key="1">
    <citation type="submission" date="2017-08" db="EMBL/GenBank/DDBJ databases">
        <title>Acidophilic green algal genome provides insights into adaptation to an acidic environment.</title>
        <authorList>
            <person name="Hirooka S."/>
            <person name="Hirose Y."/>
            <person name="Kanesaki Y."/>
            <person name="Higuchi S."/>
            <person name="Fujiwara T."/>
            <person name="Onuma R."/>
            <person name="Era A."/>
            <person name="Ohbayashi R."/>
            <person name="Uzuka A."/>
            <person name="Nozaki H."/>
            <person name="Yoshikawa H."/>
            <person name="Miyagishima S.Y."/>
        </authorList>
    </citation>
    <scope>NUCLEOTIDE SEQUENCE [LARGE SCALE GENOMIC DNA]</scope>
    <source>
        <strain evidence="2 3">NIES-2499</strain>
    </source>
</reference>
<dbReference type="Proteomes" id="UP000232323">
    <property type="component" value="Unassembled WGS sequence"/>
</dbReference>
<accession>A0A250X5H1</accession>
<comment type="caution">
    <text evidence="2">The sequence shown here is derived from an EMBL/GenBank/DDBJ whole genome shotgun (WGS) entry which is preliminary data.</text>
</comment>
<organism evidence="2 3">
    <name type="scientific">Chlamydomonas eustigma</name>
    <dbReference type="NCBI Taxonomy" id="1157962"/>
    <lineage>
        <taxon>Eukaryota</taxon>
        <taxon>Viridiplantae</taxon>
        <taxon>Chlorophyta</taxon>
        <taxon>core chlorophytes</taxon>
        <taxon>Chlorophyceae</taxon>
        <taxon>CS clade</taxon>
        <taxon>Chlamydomonadales</taxon>
        <taxon>Chlamydomonadaceae</taxon>
        <taxon>Chlamydomonas</taxon>
    </lineage>
</organism>
<evidence type="ECO:0000313" key="3">
    <source>
        <dbReference type="Proteomes" id="UP000232323"/>
    </source>
</evidence>
<dbReference type="AlphaFoldDB" id="A0A250X5H1"/>
<name>A0A250X5H1_9CHLO</name>